<dbReference type="Bgee" id="ENSELUG00000019728">
    <property type="expression patterns" value="Expressed in bone element and 1 other cell type or tissue"/>
</dbReference>
<feature type="signal peptide" evidence="7">
    <location>
        <begin position="1"/>
        <end position="19"/>
    </location>
</feature>
<dbReference type="PROSITE" id="PS51144">
    <property type="entry name" value="ALPHA_CA_2"/>
    <property type="match status" value="1"/>
</dbReference>
<dbReference type="Pfam" id="PF00194">
    <property type="entry name" value="Carb_anhydrase"/>
    <property type="match status" value="1"/>
</dbReference>
<dbReference type="PANTHER" id="PTHR18952">
    <property type="entry name" value="CARBONIC ANHYDRASE"/>
    <property type="match status" value="1"/>
</dbReference>
<reference evidence="9" key="4">
    <citation type="submission" date="2025-09" db="UniProtKB">
        <authorList>
            <consortium name="Ensembl"/>
        </authorList>
    </citation>
    <scope>IDENTIFICATION</scope>
</reference>
<dbReference type="Gene3D" id="3.10.200.10">
    <property type="entry name" value="Alpha carbonic anhydrase"/>
    <property type="match status" value="1"/>
</dbReference>
<keyword evidence="6 7" id="KW-0456">Lyase</keyword>
<organism evidence="9 10">
    <name type="scientific">Esox lucius</name>
    <name type="common">Northern pike</name>
    <dbReference type="NCBI Taxonomy" id="8010"/>
    <lineage>
        <taxon>Eukaryota</taxon>
        <taxon>Metazoa</taxon>
        <taxon>Chordata</taxon>
        <taxon>Craniata</taxon>
        <taxon>Vertebrata</taxon>
        <taxon>Euteleostomi</taxon>
        <taxon>Actinopterygii</taxon>
        <taxon>Neopterygii</taxon>
        <taxon>Teleostei</taxon>
        <taxon>Protacanthopterygii</taxon>
        <taxon>Esociformes</taxon>
        <taxon>Esocidae</taxon>
        <taxon>Esox</taxon>
    </lineage>
</organism>
<evidence type="ECO:0000256" key="2">
    <source>
        <dbReference type="ARBA" id="ARBA00012925"/>
    </source>
</evidence>
<keyword evidence="4 7" id="KW-0862">Zinc</keyword>
<evidence type="ECO:0000256" key="7">
    <source>
        <dbReference type="RuleBase" id="RU367011"/>
    </source>
</evidence>
<comment type="similarity">
    <text evidence="1 7">Belongs to the alpha-carbonic anhydrase family.</text>
</comment>
<dbReference type="OMA" id="CTAQWCY"/>
<dbReference type="GO" id="GO:0008270">
    <property type="term" value="F:zinc ion binding"/>
    <property type="evidence" value="ECO:0007669"/>
    <property type="project" value="UniProtKB-UniRule"/>
</dbReference>
<dbReference type="SUPFAM" id="SSF51069">
    <property type="entry name" value="Carbonic anhydrase"/>
    <property type="match status" value="1"/>
</dbReference>
<reference evidence="9" key="2">
    <citation type="submission" date="2020-02" db="EMBL/GenBank/DDBJ databases">
        <title>Esox lucius (northern pike) genome, fEsoLuc1, primary haplotype.</title>
        <authorList>
            <person name="Myers G."/>
            <person name="Karagic N."/>
            <person name="Meyer A."/>
            <person name="Pippel M."/>
            <person name="Reichard M."/>
            <person name="Winkler S."/>
            <person name="Tracey A."/>
            <person name="Sims Y."/>
            <person name="Howe K."/>
            <person name="Rhie A."/>
            <person name="Formenti G."/>
            <person name="Durbin R."/>
            <person name="Fedrigo O."/>
            <person name="Jarvis E.D."/>
        </authorList>
    </citation>
    <scope>NUCLEOTIDE SEQUENCE [LARGE SCALE GENOMIC DNA]</scope>
</reference>
<dbReference type="GO" id="GO:0004089">
    <property type="term" value="F:carbonate dehydratase activity"/>
    <property type="evidence" value="ECO:0007669"/>
    <property type="project" value="UniProtKB-UniRule"/>
</dbReference>
<evidence type="ECO:0000313" key="10">
    <source>
        <dbReference type="Proteomes" id="UP000265140"/>
    </source>
</evidence>
<dbReference type="InterPro" id="IPR023561">
    <property type="entry name" value="Carbonic_anhydrase_a-class"/>
</dbReference>
<evidence type="ECO:0000256" key="3">
    <source>
        <dbReference type="ARBA" id="ARBA00022723"/>
    </source>
</evidence>
<dbReference type="PANTHER" id="PTHR18952:SF202">
    <property type="entry name" value="CARBONIC ANHYDRASE"/>
    <property type="match status" value="1"/>
</dbReference>
<evidence type="ECO:0000256" key="6">
    <source>
        <dbReference type="ARBA" id="ARBA00023239"/>
    </source>
</evidence>
<proteinExistence type="inferred from homology"/>
<feature type="domain" description="Alpha-carbonic anhydrase" evidence="8">
    <location>
        <begin position="25"/>
        <end position="281"/>
    </location>
</feature>
<dbReference type="InterPro" id="IPR001148">
    <property type="entry name" value="CA_dom"/>
</dbReference>
<keyword evidence="5" id="KW-0325">Glycoprotein</keyword>
<dbReference type="PROSITE" id="PS00162">
    <property type="entry name" value="ALPHA_CA_1"/>
    <property type="match status" value="1"/>
</dbReference>
<evidence type="ECO:0000256" key="1">
    <source>
        <dbReference type="ARBA" id="ARBA00010718"/>
    </source>
</evidence>
<evidence type="ECO:0000259" key="8">
    <source>
        <dbReference type="PROSITE" id="PS51144"/>
    </source>
</evidence>
<comment type="function">
    <text evidence="7">Reversible hydration of carbon dioxide.</text>
</comment>
<evidence type="ECO:0000256" key="4">
    <source>
        <dbReference type="ARBA" id="ARBA00022833"/>
    </source>
</evidence>
<name>A0A3P8YWC4_ESOLU</name>
<dbReference type="SMART" id="SM01057">
    <property type="entry name" value="Carb_anhydrase"/>
    <property type="match status" value="1"/>
</dbReference>
<evidence type="ECO:0000256" key="5">
    <source>
        <dbReference type="ARBA" id="ARBA00023180"/>
    </source>
</evidence>
<accession>A0A3P8YWC4</accession>
<sequence>MAFALPFSALLSILSHSSAHWCYQSQYSYNNTCRDPSQWSVIFPACGGLHQSPINIVTHHVQINNSLSPLTFNGHHNNLNITVENMGNFVQFLLPWSVQVSGGGLPGWYRGVQFHLHWGVDARPGSEHTVDGEQYPMEMHVVHIKEPYNSLEEAVHDAAGIAVLAFLFERSTNDHPHLNSLIEALGRAQNKGNQSTVPGFKLCNIIPASHNLHNYYRYVGSMTTPGCEQAVVWTLFHKTIPISNRQLRSVAQQARFWTGQPMVGIFRPAQHLNSRTVYRSATSLVQPDISIWLLCLVSILKGLCVLH</sequence>
<evidence type="ECO:0000313" key="9">
    <source>
        <dbReference type="Ensembl" id="ENSELUP00000020463.3"/>
    </source>
</evidence>
<keyword evidence="10" id="KW-1185">Reference proteome</keyword>
<dbReference type="InParanoid" id="A0A3P8YWC4"/>
<comment type="catalytic activity">
    <reaction evidence="7">
        <text>hydrogencarbonate + H(+) = CO2 + H2O</text>
        <dbReference type="Rhea" id="RHEA:10748"/>
        <dbReference type="ChEBI" id="CHEBI:15377"/>
        <dbReference type="ChEBI" id="CHEBI:15378"/>
        <dbReference type="ChEBI" id="CHEBI:16526"/>
        <dbReference type="ChEBI" id="CHEBI:17544"/>
        <dbReference type="EC" id="4.2.1.1"/>
    </reaction>
</comment>
<reference evidence="9" key="3">
    <citation type="submission" date="2025-08" db="UniProtKB">
        <authorList>
            <consortium name="Ensembl"/>
        </authorList>
    </citation>
    <scope>IDENTIFICATION</scope>
</reference>
<reference evidence="10" key="1">
    <citation type="journal article" date="2014" name="PLoS ONE">
        <title>The genome and linkage map of the northern pike (Esox lucius): conserved synteny revealed between the salmonid sister group and the Neoteleostei.</title>
        <authorList>
            <person name="Rondeau E.B."/>
            <person name="Minkley D.R."/>
            <person name="Leong J.S."/>
            <person name="Messmer A.M."/>
            <person name="Jantzen J.R."/>
            <person name="von Schalburg K.R."/>
            <person name="Lemon C."/>
            <person name="Bird N.H."/>
            <person name="Koop B.F."/>
        </authorList>
    </citation>
    <scope>NUCLEOTIDE SEQUENCE</scope>
</reference>
<dbReference type="GO" id="GO:0005886">
    <property type="term" value="C:plasma membrane"/>
    <property type="evidence" value="ECO:0007669"/>
    <property type="project" value="TreeGrafter"/>
</dbReference>
<dbReference type="Proteomes" id="UP000265140">
    <property type="component" value="Chromosome 7"/>
</dbReference>
<dbReference type="AlphaFoldDB" id="A0A3P8YWC4"/>
<dbReference type="InterPro" id="IPR036398">
    <property type="entry name" value="CA_dom_sf"/>
</dbReference>
<dbReference type="InterPro" id="IPR018338">
    <property type="entry name" value="Carbonic_anhydrase_a-class_CS"/>
</dbReference>
<keyword evidence="3 7" id="KW-0479">Metal-binding</keyword>
<dbReference type="EC" id="4.2.1.1" evidence="2 7"/>
<dbReference type="FunFam" id="3.10.200.10:FF:000003">
    <property type="entry name" value="Carbonic anhydrase 12"/>
    <property type="match status" value="1"/>
</dbReference>
<comment type="cofactor">
    <cofactor evidence="7">
        <name>Zn(2+)</name>
        <dbReference type="ChEBI" id="CHEBI:29105"/>
    </cofactor>
</comment>
<dbReference type="GeneTree" id="ENSGT00940000155690"/>
<protein>
    <recommendedName>
        <fullName evidence="2 7">Carbonic anhydrase</fullName>
        <ecNumber evidence="2 7">4.2.1.1</ecNumber>
    </recommendedName>
</protein>
<dbReference type="Ensembl" id="ENSELUT00000030890.3">
    <property type="protein sequence ID" value="ENSELUP00000020463.3"/>
    <property type="gene ID" value="ENSELUG00000019728.3"/>
</dbReference>
<keyword evidence="7" id="KW-0732">Signal</keyword>
<feature type="chain" id="PRO_5044045558" description="Carbonic anhydrase" evidence="7">
    <location>
        <begin position="20"/>
        <end position="307"/>
    </location>
</feature>
<dbReference type="FunCoup" id="A0A3P8YWC4">
    <property type="interactions" value="89"/>
</dbReference>